<protein>
    <submittedName>
        <fullName evidence="4">Uncharacterized protein</fullName>
    </submittedName>
</protein>
<organism evidence="4 5">
    <name type="scientific">Lentithecium fluviatile CBS 122367</name>
    <dbReference type="NCBI Taxonomy" id="1168545"/>
    <lineage>
        <taxon>Eukaryota</taxon>
        <taxon>Fungi</taxon>
        <taxon>Dikarya</taxon>
        <taxon>Ascomycota</taxon>
        <taxon>Pezizomycotina</taxon>
        <taxon>Dothideomycetes</taxon>
        <taxon>Pleosporomycetidae</taxon>
        <taxon>Pleosporales</taxon>
        <taxon>Massarineae</taxon>
        <taxon>Lentitheciaceae</taxon>
        <taxon>Lentithecium</taxon>
    </lineage>
</organism>
<evidence type="ECO:0000256" key="1">
    <source>
        <dbReference type="ARBA" id="ARBA00004685"/>
    </source>
</evidence>
<dbReference type="OrthoDB" id="3789900at2759"/>
<feature type="region of interest" description="Disordered" evidence="3">
    <location>
        <begin position="143"/>
        <end position="163"/>
    </location>
</feature>
<sequence>MEEDPTGWATRPLAENGGFIETQFNDMFNVQVGVSMFHTLHCIERVRGKIVANGTEEMHSHHDPLNTLNRDPEARQLHLKHCLDCIVQVIMCGCDETLEPSRFHLDKQGNIVAQEVSPEGTIHMCKNTNHLYNLVLNSAKKPLPSYMPKPGDTVEKVDSAPAQ</sequence>
<evidence type="ECO:0000256" key="2">
    <source>
        <dbReference type="ARBA" id="ARBA00035112"/>
    </source>
</evidence>
<keyword evidence="5" id="KW-1185">Reference proteome</keyword>
<evidence type="ECO:0000256" key="3">
    <source>
        <dbReference type="SAM" id="MobiDB-lite"/>
    </source>
</evidence>
<name>A0A6G1IGV4_9PLEO</name>
<feature type="compositionally biased region" description="Basic and acidic residues" evidence="3">
    <location>
        <begin position="152"/>
        <end position="163"/>
    </location>
</feature>
<accession>A0A6G1IGV4</accession>
<evidence type="ECO:0000313" key="4">
    <source>
        <dbReference type="EMBL" id="KAF2677213.1"/>
    </source>
</evidence>
<dbReference type="Proteomes" id="UP000799291">
    <property type="component" value="Unassembled WGS sequence"/>
</dbReference>
<dbReference type="PANTHER" id="PTHR33365">
    <property type="entry name" value="YALI0B05434P"/>
    <property type="match status" value="1"/>
</dbReference>
<reference evidence="4" key="1">
    <citation type="journal article" date="2020" name="Stud. Mycol.">
        <title>101 Dothideomycetes genomes: a test case for predicting lifestyles and emergence of pathogens.</title>
        <authorList>
            <person name="Haridas S."/>
            <person name="Albert R."/>
            <person name="Binder M."/>
            <person name="Bloem J."/>
            <person name="Labutti K."/>
            <person name="Salamov A."/>
            <person name="Andreopoulos B."/>
            <person name="Baker S."/>
            <person name="Barry K."/>
            <person name="Bills G."/>
            <person name="Bluhm B."/>
            <person name="Cannon C."/>
            <person name="Castanera R."/>
            <person name="Culley D."/>
            <person name="Daum C."/>
            <person name="Ezra D."/>
            <person name="Gonzalez J."/>
            <person name="Henrissat B."/>
            <person name="Kuo A."/>
            <person name="Liang C."/>
            <person name="Lipzen A."/>
            <person name="Lutzoni F."/>
            <person name="Magnuson J."/>
            <person name="Mondo S."/>
            <person name="Nolan M."/>
            <person name="Ohm R."/>
            <person name="Pangilinan J."/>
            <person name="Park H.-J."/>
            <person name="Ramirez L."/>
            <person name="Alfaro M."/>
            <person name="Sun H."/>
            <person name="Tritt A."/>
            <person name="Yoshinaga Y."/>
            <person name="Zwiers L.-H."/>
            <person name="Turgeon B."/>
            <person name="Goodwin S."/>
            <person name="Spatafora J."/>
            <person name="Crous P."/>
            <person name="Grigoriev I."/>
        </authorList>
    </citation>
    <scope>NUCLEOTIDE SEQUENCE</scope>
    <source>
        <strain evidence="4">CBS 122367</strain>
    </source>
</reference>
<dbReference type="InterPro" id="IPR021765">
    <property type="entry name" value="UstYa-like"/>
</dbReference>
<dbReference type="GO" id="GO:0043386">
    <property type="term" value="P:mycotoxin biosynthetic process"/>
    <property type="evidence" value="ECO:0007669"/>
    <property type="project" value="InterPro"/>
</dbReference>
<proteinExistence type="inferred from homology"/>
<dbReference type="EMBL" id="MU005624">
    <property type="protein sequence ID" value="KAF2677213.1"/>
    <property type="molecule type" value="Genomic_DNA"/>
</dbReference>
<dbReference type="AlphaFoldDB" id="A0A6G1IGV4"/>
<dbReference type="Pfam" id="PF11807">
    <property type="entry name" value="UstYa"/>
    <property type="match status" value="1"/>
</dbReference>
<comment type="similarity">
    <text evidence="2">Belongs to the ustYa family.</text>
</comment>
<dbReference type="PANTHER" id="PTHR33365:SF4">
    <property type="entry name" value="CYCLOCHLOROTINE BIOSYNTHESIS PROTEIN O"/>
    <property type="match status" value="1"/>
</dbReference>
<gene>
    <name evidence="4" type="ORF">K458DRAFT_466431</name>
</gene>
<comment type="pathway">
    <text evidence="1">Mycotoxin biosynthesis.</text>
</comment>
<evidence type="ECO:0000313" key="5">
    <source>
        <dbReference type="Proteomes" id="UP000799291"/>
    </source>
</evidence>